<dbReference type="EMBL" id="FPBV01000006">
    <property type="protein sequence ID" value="SFU72374.1"/>
    <property type="molecule type" value="Genomic_DNA"/>
</dbReference>
<evidence type="ECO:0000313" key="1">
    <source>
        <dbReference type="EMBL" id="SFU72374.1"/>
    </source>
</evidence>
<dbReference type="AlphaFoldDB" id="A0A1I7IHG6"/>
<evidence type="ECO:0000313" key="2">
    <source>
        <dbReference type="Proteomes" id="UP000183508"/>
    </source>
</evidence>
<dbReference type="Pfam" id="PF03698">
    <property type="entry name" value="UPF0180"/>
    <property type="match status" value="1"/>
</dbReference>
<protein>
    <submittedName>
        <fullName evidence="1">Uncharacterized protein family (UPF0180)</fullName>
    </submittedName>
</protein>
<name>A0A1I7IHG6_9BACL</name>
<keyword evidence="2" id="KW-1185">Reference proteome</keyword>
<dbReference type="InterPro" id="IPR005370">
    <property type="entry name" value="UPF0180"/>
</dbReference>
<gene>
    <name evidence="1" type="ORF">SAMN05421543_106223</name>
</gene>
<proteinExistence type="predicted"/>
<reference evidence="2" key="1">
    <citation type="submission" date="2016-10" db="EMBL/GenBank/DDBJ databases">
        <authorList>
            <person name="Varghese N."/>
        </authorList>
    </citation>
    <scope>NUCLEOTIDE SEQUENCE [LARGE SCALE GENOMIC DNA]</scope>
    <source>
        <strain evidence="2">DSM 17980</strain>
    </source>
</reference>
<dbReference type="Proteomes" id="UP000183508">
    <property type="component" value="Unassembled WGS sequence"/>
</dbReference>
<accession>A0A1I7IHG6</accession>
<dbReference type="STRING" id="392015.SAMN05421543_106223"/>
<dbReference type="RefSeq" id="WP_074951196.1">
    <property type="nucleotide sequence ID" value="NZ_FPBV01000006.1"/>
</dbReference>
<sequence>MKTVAVERGLEPVKRYLQAQGLQVVELTNAVSDATNWACCCVTGADENVMGMQDVQINCPIVSCEGLTPEEVYQRVERYVH</sequence>
<organism evidence="1 2">
    <name type="scientific">Alicyclobacillus macrosporangiidus</name>
    <dbReference type="NCBI Taxonomy" id="392015"/>
    <lineage>
        <taxon>Bacteria</taxon>
        <taxon>Bacillati</taxon>
        <taxon>Bacillota</taxon>
        <taxon>Bacilli</taxon>
        <taxon>Bacillales</taxon>
        <taxon>Alicyclobacillaceae</taxon>
        <taxon>Alicyclobacillus</taxon>
    </lineage>
</organism>